<evidence type="ECO:0000256" key="11">
    <source>
        <dbReference type="SAM" id="Phobius"/>
    </source>
</evidence>
<dbReference type="EMBL" id="WHWB01033104">
    <property type="protein sequence ID" value="KAJ7421973.1"/>
    <property type="molecule type" value="Genomic_DNA"/>
</dbReference>
<dbReference type="Proteomes" id="UP001145742">
    <property type="component" value="Unassembled WGS sequence"/>
</dbReference>
<evidence type="ECO:0000313" key="14">
    <source>
        <dbReference type="Proteomes" id="UP001145742"/>
    </source>
</evidence>
<dbReference type="Pfam" id="PF00001">
    <property type="entry name" value="7tm_1"/>
    <property type="match status" value="1"/>
</dbReference>
<evidence type="ECO:0000256" key="10">
    <source>
        <dbReference type="SAM" id="MobiDB-lite"/>
    </source>
</evidence>
<proteinExistence type="inferred from homology"/>
<dbReference type="PANTHER" id="PTHR24235:SF16">
    <property type="entry name" value="NEUROPEPTIDE Y RECEPTOR TYPE 6-RELATED"/>
    <property type="match status" value="1"/>
</dbReference>
<feature type="transmembrane region" description="Helical" evidence="11">
    <location>
        <begin position="226"/>
        <end position="252"/>
    </location>
</feature>
<keyword evidence="8 9" id="KW-0807">Transducer</keyword>
<feature type="transmembrane region" description="Helical" evidence="11">
    <location>
        <begin position="450"/>
        <end position="474"/>
    </location>
</feature>
<evidence type="ECO:0000256" key="7">
    <source>
        <dbReference type="ARBA" id="ARBA00023170"/>
    </source>
</evidence>
<keyword evidence="7 9" id="KW-0675">Receptor</keyword>
<dbReference type="InterPro" id="IPR000276">
    <property type="entry name" value="GPCR_Rhodpsn"/>
</dbReference>
<dbReference type="PROSITE" id="PS50262">
    <property type="entry name" value="G_PROTEIN_RECEP_F1_2"/>
    <property type="match status" value="1"/>
</dbReference>
<organism evidence="13 14">
    <name type="scientific">Willisornis vidua</name>
    <name type="common">Xingu scale-backed antbird</name>
    <dbReference type="NCBI Taxonomy" id="1566151"/>
    <lineage>
        <taxon>Eukaryota</taxon>
        <taxon>Metazoa</taxon>
        <taxon>Chordata</taxon>
        <taxon>Craniata</taxon>
        <taxon>Vertebrata</taxon>
        <taxon>Euteleostomi</taxon>
        <taxon>Archelosauria</taxon>
        <taxon>Archosauria</taxon>
        <taxon>Dinosauria</taxon>
        <taxon>Saurischia</taxon>
        <taxon>Theropoda</taxon>
        <taxon>Coelurosauria</taxon>
        <taxon>Aves</taxon>
        <taxon>Neognathae</taxon>
        <taxon>Neoaves</taxon>
        <taxon>Telluraves</taxon>
        <taxon>Australaves</taxon>
        <taxon>Passeriformes</taxon>
        <taxon>Thamnophilidae</taxon>
        <taxon>Willisornis</taxon>
    </lineage>
</organism>
<comment type="subcellular location">
    <subcellularLocation>
        <location evidence="1">Membrane</location>
        <topology evidence="1">Multi-pass membrane protein</topology>
    </subcellularLocation>
</comment>
<dbReference type="SUPFAM" id="SSF81321">
    <property type="entry name" value="Family A G protein-coupled receptor-like"/>
    <property type="match status" value="1"/>
</dbReference>
<evidence type="ECO:0000259" key="12">
    <source>
        <dbReference type="PROSITE" id="PS50262"/>
    </source>
</evidence>
<evidence type="ECO:0000256" key="1">
    <source>
        <dbReference type="ARBA" id="ARBA00004141"/>
    </source>
</evidence>
<gene>
    <name evidence="13" type="primary">NPY6R</name>
    <name evidence="13" type="ORF">WISP_39967</name>
</gene>
<dbReference type="InterPro" id="IPR017452">
    <property type="entry name" value="GPCR_Rhodpsn_7TM"/>
</dbReference>
<evidence type="ECO:0000256" key="6">
    <source>
        <dbReference type="ARBA" id="ARBA00023136"/>
    </source>
</evidence>
<dbReference type="PRINTS" id="PR01012">
    <property type="entry name" value="NRPEPTIDEYR"/>
</dbReference>
<evidence type="ECO:0000256" key="2">
    <source>
        <dbReference type="ARBA" id="ARBA00010663"/>
    </source>
</evidence>
<reference evidence="13" key="1">
    <citation type="submission" date="2019-10" db="EMBL/GenBank/DDBJ databases">
        <authorList>
            <person name="Soares A.E.R."/>
            <person name="Aleixo A."/>
            <person name="Schneider P."/>
            <person name="Miyaki C.Y."/>
            <person name="Schneider M.P."/>
            <person name="Mello C."/>
            <person name="Vasconcelos A.T.R."/>
        </authorList>
    </citation>
    <scope>NUCLEOTIDE SEQUENCE</scope>
    <source>
        <tissue evidence="13">Muscle</tissue>
    </source>
</reference>
<evidence type="ECO:0000256" key="4">
    <source>
        <dbReference type="ARBA" id="ARBA00022989"/>
    </source>
</evidence>
<keyword evidence="5 9" id="KW-0297">G-protein coupled receptor</keyword>
<keyword evidence="6 11" id="KW-0472">Membrane</keyword>
<feature type="transmembrane region" description="Helical" evidence="11">
    <location>
        <begin position="368"/>
        <end position="390"/>
    </location>
</feature>
<dbReference type="PRINTS" id="PR00237">
    <property type="entry name" value="GPCRRHODOPSN"/>
</dbReference>
<comment type="caution">
    <text evidence="13">The sequence shown here is derived from an EMBL/GenBank/DDBJ whole genome shotgun (WGS) entry which is preliminary data.</text>
</comment>
<dbReference type="PROSITE" id="PS00237">
    <property type="entry name" value="G_PROTEIN_RECEP_F1_1"/>
    <property type="match status" value="1"/>
</dbReference>
<comment type="similarity">
    <text evidence="2 9">Belongs to the G-protein coupled receptor 1 family.</text>
</comment>
<feature type="transmembrane region" description="Helical" evidence="11">
    <location>
        <begin position="264"/>
        <end position="285"/>
    </location>
</feature>
<protein>
    <submittedName>
        <fullName evidence="13">Neuropeptide Y receptor type 6</fullName>
    </submittedName>
</protein>
<dbReference type="PRINTS" id="PR01017">
    <property type="entry name" value="NRPEPTIDEY6R"/>
</dbReference>
<feature type="region of interest" description="Disordered" evidence="10">
    <location>
        <begin position="132"/>
        <end position="158"/>
    </location>
</feature>
<dbReference type="PANTHER" id="PTHR24235">
    <property type="entry name" value="NEUROPEPTIDE Y RECEPTOR"/>
    <property type="match status" value="1"/>
</dbReference>
<feature type="domain" description="G-protein coupled receptors family 1 profile" evidence="12">
    <location>
        <begin position="206"/>
        <end position="471"/>
    </location>
</feature>
<evidence type="ECO:0000313" key="13">
    <source>
        <dbReference type="EMBL" id="KAJ7421973.1"/>
    </source>
</evidence>
<name>A0ABQ9DLN4_9PASS</name>
<evidence type="ECO:0000256" key="9">
    <source>
        <dbReference type="RuleBase" id="RU000688"/>
    </source>
</evidence>
<feature type="region of interest" description="Disordered" evidence="10">
    <location>
        <begin position="1"/>
        <end position="24"/>
    </location>
</feature>
<dbReference type="CDD" id="cd15396">
    <property type="entry name" value="7tmA_NPY6R"/>
    <property type="match status" value="1"/>
</dbReference>
<evidence type="ECO:0000256" key="5">
    <source>
        <dbReference type="ARBA" id="ARBA00023040"/>
    </source>
</evidence>
<feature type="compositionally biased region" description="Polar residues" evidence="10">
    <location>
        <begin position="132"/>
        <end position="142"/>
    </location>
</feature>
<dbReference type="Gene3D" id="1.20.1070.10">
    <property type="entry name" value="Rhodopsin 7-helix transmembrane proteins"/>
    <property type="match status" value="1"/>
</dbReference>
<keyword evidence="4 11" id="KW-1133">Transmembrane helix</keyword>
<keyword evidence="14" id="KW-1185">Reference proteome</keyword>
<accession>A0ABQ9DLN4</accession>
<evidence type="ECO:0000256" key="3">
    <source>
        <dbReference type="ARBA" id="ARBA00022692"/>
    </source>
</evidence>
<feature type="transmembrane region" description="Helical" evidence="11">
    <location>
        <begin position="190"/>
        <end position="214"/>
    </location>
</feature>
<sequence length="524" mass="58943">MHQGLEPLCSGDRLGELGGSPGEEKALEIPQSPFQCLKRLQESWRGILDKAWSDRTQGMASHCQRAGIDLGLGGNCSLKRRKESLSTALAADGFALDSVTHKEDVFAGSVSTKREEENCYRQCGYDLNFSSGQGSDLGTPQAEQRKGSPLGQSSQTADPHTPEVAAELIWVTVTTVGGWKQPLSVQKAEFLLITAYTLVLLVGLFGNLCLIIIIKRRKEAQNVTNILIANLSLSDVLICIMCIPVTVAYTLMDHWIFGEAMCKMGSFIQSLSVSVSIFSLVLIAVERYQLIVNPRGWKPNISHAYWGILLIWGLSLVISLPFLIFHQLTDEPFKHLSFHSDFYKNKVACIEAWPSVTERLIFTTSLLVFQYCFPLGFIFICYLRIFVCLRRRRFKTDRLRENESRLSENKRINMMLVSIVVTFAACWLPLNIFNVVFDWNYEALMSCNHNLAFTICHLVAMISTCINPIFYGFLNRNFQKDLVVLAHHCRCSASQEEYENIALSNLQTDASKGSLKLNNPRVDI</sequence>
<feature type="transmembrane region" description="Helical" evidence="11">
    <location>
        <begin position="305"/>
        <end position="325"/>
    </location>
</feature>
<dbReference type="InterPro" id="IPR000611">
    <property type="entry name" value="NPY_rcpt"/>
</dbReference>
<keyword evidence="3 9" id="KW-0812">Transmembrane</keyword>
<evidence type="ECO:0000256" key="8">
    <source>
        <dbReference type="ARBA" id="ARBA00023224"/>
    </source>
</evidence>
<feature type="transmembrane region" description="Helical" evidence="11">
    <location>
        <begin position="411"/>
        <end position="430"/>
    </location>
</feature>
<dbReference type="InterPro" id="IPR000986">
    <property type="entry name" value="NeuroY6_rcpt"/>
</dbReference>